<dbReference type="Pfam" id="PF00011">
    <property type="entry name" value="HSP20"/>
    <property type="match status" value="1"/>
</dbReference>
<protein>
    <submittedName>
        <fullName evidence="4">Hsp20/alpha crystallin family protein</fullName>
    </submittedName>
</protein>
<dbReference type="CDD" id="cd06471">
    <property type="entry name" value="ACD_LpsHSP_like"/>
    <property type="match status" value="1"/>
</dbReference>
<dbReference type="PROSITE" id="PS01031">
    <property type="entry name" value="SHSP"/>
    <property type="match status" value="1"/>
</dbReference>
<feature type="domain" description="SHSP" evidence="3">
    <location>
        <begin position="26"/>
        <end position="139"/>
    </location>
</feature>
<reference evidence="4" key="2">
    <citation type="submission" date="2021-04" db="EMBL/GenBank/DDBJ databases">
        <authorList>
            <person name="Gilroy R."/>
        </authorList>
    </citation>
    <scope>NUCLEOTIDE SEQUENCE</scope>
    <source>
        <strain evidence="4">CHK169-4300</strain>
    </source>
</reference>
<dbReference type="SUPFAM" id="SSF49764">
    <property type="entry name" value="HSP20-like chaperones"/>
    <property type="match status" value="1"/>
</dbReference>
<dbReference type="Proteomes" id="UP000824106">
    <property type="component" value="Unassembled WGS sequence"/>
</dbReference>
<sequence length="139" mass="16367">MNNLFPTRRDFMDMNRHFMGDSFDQFFMNSGDFNVDIKENEEAYIVEADLPGLAKEDIELDYSNDVLSIRAHKEMSTEEKDDESHYIRKERSSRSYNRQFLIKDVDEDKITAEFNNGVLNVQLPKTENNGKETKKIDIQ</sequence>
<comment type="similarity">
    <text evidence="1 2">Belongs to the small heat shock protein (HSP20) family.</text>
</comment>
<accession>A0A9D2G0T3</accession>
<name>A0A9D2G0T3_9LACT</name>
<organism evidence="4 5">
    <name type="scientific">Candidatus Atopostipes pullistercoris</name>
    <dbReference type="NCBI Taxonomy" id="2838467"/>
    <lineage>
        <taxon>Bacteria</taxon>
        <taxon>Bacillati</taxon>
        <taxon>Bacillota</taxon>
        <taxon>Bacilli</taxon>
        <taxon>Lactobacillales</taxon>
        <taxon>Carnobacteriaceae</taxon>
        <taxon>Atopostipes</taxon>
    </lineage>
</organism>
<evidence type="ECO:0000313" key="4">
    <source>
        <dbReference type="EMBL" id="HIZ71068.1"/>
    </source>
</evidence>
<evidence type="ECO:0000313" key="5">
    <source>
        <dbReference type="Proteomes" id="UP000824106"/>
    </source>
</evidence>
<comment type="caution">
    <text evidence="4">The sequence shown here is derived from an EMBL/GenBank/DDBJ whole genome shotgun (WGS) entry which is preliminary data.</text>
</comment>
<dbReference type="InterPro" id="IPR002068">
    <property type="entry name" value="A-crystallin/Hsp20_dom"/>
</dbReference>
<reference evidence="4" key="1">
    <citation type="journal article" date="2021" name="PeerJ">
        <title>Extensive microbial diversity within the chicken gut microbiome revealed by metagenomics and culture.</title>
        <authorList>
            <person name="Gilroy R."/>
            <person name="Ravi A."/>
            <person name="Getino M."/>
            <person name="Pursley I."/>
            <person name="Horton D.L."/>
            <person name="Alikhan N.F."/>
            <person name="Baker D."/>
            <person name="Gharbi K."/>
            <person name="Hall N."/>
            <person name="Watson M."/>
            <person name="Adriaenssens E.M."/>
            <person name="Foster-Nyarko E."/>
            <person name="Jarju S."/>
            <person name="Secka A."/>
            <person name="Antonio M."/>
            <person name="Oren A."/>
            <person name="Chaudhuri R.R."/>
            <person name="La Ragione R."/>
            <person name="Hildebrand F."/>
            <person name="Pallen M.J."/>
        </authorList>
    </citation>
    <scope>NUCLEOTIDE SEQUENCE</scope>
    <source>
        <strain evidence="4">CHK169-4300</strain>
    </source>
</reference>
<proteinExistence type="inferred from homology"/>
<gene>
    <name evidence="4" type="ORF">H9808_04815</name>
</gene>
<dbReference type="AlphaFoldDB" id="A0A9D2G0T3"/>
<evidence type="ECO:0000256" key="1">
    <source>
        <dbReference type="PROSITE-ProRule" id="PRU00285"/>
    </source>
</evidence>
<dbReference type="PANTHER" id="PTHR11527">
    <property type="entry name" value="HEAT-SHOCK PROTEIN 20 FAMILY MEMBER"/>
    <property type="match status" value="1"/>
</dbReference>
<evidence type="ECO:0000259" key="3">
    <source>
        <dbReference type="PROSITE" id="PS01031"/>
    </source>
</evidence>
<dbReference type="EMBL" id="DXAZ01000065">
    <property type="protein sequence ID" value="HIZ71068.1"/>
    <property type="molecule type" value="Genomic_DNA"/>
</dbReference>
<dbReference type="InterPro" id="IPR031107">
    <property type="entry name" value="Small_HSP"/>
</dbReference>
<dbReference type="Gene3D" id="2.60.40.790">
    <property type="match status" value="1"/>
</dbReference>
<dbReference type="InterPro" id="IPR008978">
    <property type="entry name" value="HSP20-like_chaperone"/>
</dbReference>
<evidence type="ECO:0000256" key="2">
    <source>
        <dbReference type="RuleBase" id="RU003616"/>
    </source>
</evidence>